<dbReference type="SUPFAM" id="SSF103473">
    <property type="entry name" value="MFS general substrate transporter"/>
    <property type="match status" value="1"/>
</dbReference>
<dbReference type="Gene3D" id="1.20.1250.20">
    <property type="entry name" value="MFS general substrate transporter like domains"/>
    <property type="match status" value="1"/>
</dbReference>
<organism evidence="11 12">
    <name type="scientific">Amorphotheca resinae ATCC 22711</name>
    <dbReference type="NCBI Taxonomy" id="857342"/>
    <lineage>
        <taxon>Eukaryota</taxon>
        <taxon>Fungi</taxon>
        <taxon>Dikarya</taxon>
        <taxon>Ascomycota</taxon>
        <taxon>Pezizomycotina</taxon>
        <taxon>Leotiomycetes</taxon>
        <taxon>Helotiales</taxon>
        <taxon>Amorphothecaceae</taxon>
        <taxon>Amorphotheca</taxon>
    </lineage>
</organism>
<reference evidence="11 12" key="1">
    <citation type="journal article" date="2018" name="New Phytol.">
        <title>Comparative genomics and transcriptomics depict ericoid mycorrhizal fungi as versatile saprotrophs and plant mutualists.</title>
        <authorList>
            <person name="Martino E."/>
            <person name="Morin E."/>
            <person name="Grelet G.A."/>
            <person name="Kuo A."/>
            <person name="Kohler A."/>
            <person name="Daghino S."/>
            <person name="Barry K.W."/>
            <person name="Cichocki N."/>
            <person name="Clum A."/>
            <person name="Dockter R.B."/>
            <person name="Hainaut M."/>
            <person name="Kuo R.C."/>
            <person name="LaButti K."/>
            <person name="Lindahl B.D."/>
            <person name="Lindquist E.A."/>
            <person name="Lipzen A."/>
            <person name="Khouja H.R."/>
            <person name="Magnuson J."/>
            <person name="Murat C."/>
            <person name="Ohm R.A."/>
            <person name="Singer S.W."/>
            <person name="Spatafora J.W."/>
            <person name="Wang M."/>
            <person name="Veneault-Fourrey C."/>
            <person name="Henrissat B."/>
            <person name="Grigoriev I.V."/>
            <person name="Martin F.M."/>
            <person name="Perotto S."/>
        </authorList>
    </citation>
    <scope>NUCLEOTIDE SEQUENCE [LARGE SCALE GENOMIC DNA]</scope>
    <source>
        <strain evidence="11 12">ATCC 22711</strain>
    </source>
</reference>
<comment type="similarity">
    <text evidence="2 7">Belongs to the major facilitator superfamily. Sugar transporter (TC 2.A.1.1) family.</text>
</comment>
<accession>A0A2T3BGB6</accession>
<dbReference type="OrthoDB" id="6133115at2759"/>
<feature type="transmembrane region" description="Helical" evidence="9">
    <location>
        <begin position="55"/>
        <end position="75"/>
    </location>
</feature>
<feature type="transmembrane region" description="Helical" evidence="9">
    <location>
        <begin position="266"/>
        <end position="288"/>
    </location>
</feature>
<sequence length="518" mass="56645">MFDFRGKLLVGLITLTCSVGFMLFGYDQGVLSGLIGANNQFGADFNHPNPTTQGLIVSVYQLGNVGGSIVIFLFGDALGRKKSILLSSIVMLIGAILQTASVNRGMMYAARVITGFGNGGNTSTIPVWQAETSTAKDRGKLLAIDTSLVVFGIFIAYWMDYGFAQVSGPAQWRFPVGFQMVFMAILISLILILPESPRWLHEKGRHEEANNVIARLIGKDVSVDDPRVLELAKEINDAIELEHAGGPFHPRELFAGGKLQNFRRMILCFCVDSFQQLGGICVITYYLPTVLESSAGLSRHMSLLMSGIITTEYYLASLVQIWLTDKFNRRTLLFLSSAGEIITMAVLAITVHDGSRGAGWVAVVMIFLYNTFYAWGWLTVPFIYPAEITTLRLRARGAAIASIGAWITEFMVVQITPIAVANIGYKTYIVFAVLNIAIIVPVTYLFFPETANMRLEDIDHIFEGGGITGGVIGKNGLLADRRKDIERNTHLPGEITVSSPSSGSEKADSFEHVEGKTA</sequence>
<dbReference type="EMBL" id="KZ679006">
    <property type="protein sequence ID" value="PSS28467.1"/>
    <property type="molecule type" value="Genomic_DNA"/>
</dbReference>
<feature type="transmembrane region" description="Helical" evidence="9">
    <location>
        <begin position="141"/>
        <end position="159"/>
    </location>
</feature>
<dbReference type="GeneID" id="36577876"/>
<dbReference type="InterPro" id="IPR005828">
    <property type="entry name" value="MFS_sugar_transport-like"/>
</dbReference>
<keyword evidence="6 9" id="KW-0472">Membrane</keyword>
<feature type="transmembrane region" description="Helical" evidence="9">
    <location>
        <begin position="7"/>
        <end position="26"/>
    </location>
</feature>
<dbReference type="RefSeq" id="XP_024725992.1">
    <property type="nucleotide sequence ID" value="XM_024869795.1"/>
</dbReference>
<dbReference type="GO" id="GO:0016020">
    <property type="term" value="C:membrane"/>
    <property type="evidence" value="ECO:0007669"/>
    <property type="project" value="UniProtKB-SubCell"/>
</dbReference>
<keyword evidence="5 9" id="KW-1133">Transmembrane helix</keyword>
<evidence type="ECO:0000256" key="4">
    <source>
        <dbReference type="ARBA" id="ARBA00022692"/>
    </source>
</evidence>
<feature type="transmembrane region" description="Helical" evidence="9">
    <location>
        <begin position="331"/>
        <end position="351"/>
    </location>
</feature>
<dbReference type="AlphaFoldDB" id="A0A2T3BGB6"/>
<evidence type="ECO:0000259" key="10">
    <source>
        <dbReference type="PROSITE" id="PS50850"/>
    </source>
</evidence>
<feature type="transmembrane region" description="Helical" evidence="9">
    <location>
        <begin position="427"/>
        <end position="447"/>
    </location>
</feature>
<feature type="transmembrane region" description="Helical" evidence="9">
    <location>
        <begin position="399"/>
        <end position="421"/>
    </location>
</feature>
<dbReference type="PROSITE" id="PS50850">
    <property type="entry name" value="MFS"/>
    <property type="match status" value="1"/>
</dbReference>
<dbReference type="Pfam" id="PF00083">
    <property type="entry name" value="Sugar_tr"/>
    <property type="match status" value="1"/>
</dbReference>
<feature type="transmembrane region" description="Helical" evidence="9">
    <location>
        <begin position="300"/>
        <end position="319"/>
    </location>
</feature>
<feature type="transmembrane region" description="Helical" evidence="9">
    <location>
        <begin position="357"/>
        <end position="378"/>
    </location>
</feature>
<feature type="compositionally biased region" description="Basic and acidic residues" evidence="8">
    <location>
        <begin position="505"/>
        <end position="518"/>
    </location>
</feature>
<evidence type="ECO:0000256" key="3">
    <source>
        <dbReference type="ARBA" id="ARBA00022448"/>
    </source>
</evidence>
<feature type="domain" description="Major facilitator superfamily (MFS) profile" evidence="10">
    <location>
        <begin position="13"/>
        <end position="451"/>
    </location>
</feature>
<feature type="transmembrane region" description="Helical" evidence="9">
    <location>
        <begin position="108"/>
        <end position="129"/>
    </location>
</feature>
<feature type="transmembrane region" description="Helical" evidence="9">
    <location>
        <begin position="84"/>
        <end position="102"/>
    </location>
</feature>
<evidence type="ECO:0000256" key="9">
    <source>
        <dbReference type="SAM" id="Phobius"/>
    </source>
</evidence>
<dbReference type="PRINTS" id="PR00171">
    <property type="entry name" value="SUGRTRNSPORT"/>
</dbReference>
<dbReference type="GO" id="GO:0005351">
    <property type="term" value="F:carbohydrate:proton symporter activity"/>
    <property type="evidence" value="ECO:0007669"/>
    <property type="project" value="TreeGrafter"/>
</dbReference>
<dbReference type="InterPro" id="IPR003663">
    <property type="entry name" value="Sugar/inositol_transpt"/>
</dbReference>
<dbReference type="InterPro" id="IPR020846">
    <property type="entry name" value="MFS_dom"/>
</dbReference>
<keyword evidence="3 7" id="KW-0813">Transport</keyword>
<dbReference type="NCBIfam" id="TIGR00879">
    <property type="entry name" value="SP"/>
    <property type="match status" value="1"/>
</dbReference>
<protein>
    <recommendedName>
        <fullName evidence="10">Major facilitator superfamily (MFS) profile domain-containing protein</fullName>
    </recommendedName>
</protein>
<evidence type="ECO:0000256" key="7">
    <source>
        <dbReference type="RuleBase" id="RU003346"/>
    </source>
</evidence>
<feature type="region of interest" description="Disordered" evidence="8">
    <location>
        <begin position="489"/>
        <end position="518"/>
    </location>
</feature>
<dbReference type="InParanoid" id="A0A2T3BGB6"/>
<gene>
    <name evidence="11" type="ORF">M430DRAFT_93899</name>
</gene>
<evidence type="ECO:0000256" key="2">
    <source>
        <dbReference type="ARBA" id="ARBA00010992"/>
    </source>
</evidence>
<evidence type="ECO:0000256" key="6">
    <source>
        <dbReference type="ARBA" id="ARBA00023136"/>
    </source>
</evidence>
<name>A0A2T3BGB6_AMORE</name>
<dbReference type="STRING" id="857342.A0A2T3BGB6"/>
<evidence type="ECO:0000313" key="12">
    <source>
        <dbReference type="Proteomes" id="UP000241818"/>
    </source>
</evidence>
<evidence type="ECO:0000256" key="8">
    <source>
        <dbReference type="SAM" id="MobiDB-lite"/>
    </source>
</evidence>
<evidence type="ECO:0000313" key="11">
    <source>
        <dbReference type="EMBL" id="PSS28467.1"/>
    </source>
</evidence>
<dbReference type="FunFam" id="1.20.1250.20:FF:000090">
    <property type="entry name" value="MFS sugar transporter, putative"/>
    <property type="match status" value="1"/>
</dbReference>
<comment type="subcellular location">
    <subcellularLocation>
        <location evidence="1">Membrane</location>
        <topology evidence="1">Multi-pass membrane protein</topology>
    </subcellularLocation>
</comment>
<evidence type="ECO:0000256" key="5">
    <source>
        <dbReference type="ARBA" id="ARBA00022989"/>
    </source>
</evidence>
<feature type="transmembrane region" description="Helical" evidence="9">
    <location>
        <begin position="171"/>
        <end position="193"/>
    </location>
</feature>
<keyword evidence="12" id="KW-1185">Reference proteome</keyword>
<dbReference type="InterPro" id="IPR050360">
    <property type="entry name" value="MFS_Sugar_Transporters"/>
</dbReference>
<dbReference type="PANTHER" id="PTHR48022:SF28">
    <property type="entry name" value="MAJOR FACILITATOR SUPERFAMILY (MFS) PROFILE DOMAIN-CONTAINING PROTEIN-RELATED"/>
    <property type="match status" value="1"/>
</dbReference>
<evidence type="ECO:0000256" key="1">
    <source>
        <dbReference type="ARBA" id="ARBA00004141"/>
    </source>
</evidence>
<dbReference type="PANTHER" id="PTHR48022">
    <property type="entry name" value="PLASTIDIC GLUCOSE TRANSPORTER 4"/>
    <property type="match status" value="1"/>
</dbReference>
<dbReference type="Proteomes" id="UP000241818">
    <property type="component" value="Unassembled WGS sequence"/>
</dbReference>
<dbReference type="InterPro" id="IPR036259">
    <property type="entry name" value="MFS_trans_sf"/>
</dbReference>
<keyword evidence="4 9" id="KW-0812">Transmembrane</keyword>
<proteinExistence type="inferred from homology"/>